<accession>A0A8S4QX44</accession>
<evidence type="ECO:0000313" key="2">
    <source>
        <dbReference type="Proteomes" id="UP000838756"/>
    </source>
</evidence>
<evidence type="ECO:0000313" key="1">
    <source>
        <dbReference type="EMBL" id="CAH2226478.1"/>
    </source>
</evidence>
<proteinExistence type="predicted"/>
<dbReference type="AlphaFoldDB" id="A0A8S4QX44"/>
<dbReference type="Proteomes" id="UP000838756">
    <property type="component" value="Unassembled WGS sequence"/>
</dbReference>
<name>A0A8S4QX44_9NEOP</name>
<sequence length="142" mass="15708">MKKKKAMMRSRLEHACLEKPIHSSLEGTQIIRGRKHSCREGVPHLSGVLRSVALLTSYGSMVFLLLSDVCWPLAGLAKDPIRKFCDASTNGVNFCAPSRSEKLHIWGMSSSGYELLQLIMVGKVAGKRRVGLRESGLKSRVQ</sequence>
<organism evidence="1 2">
    <name type="scientific">Pararge aegeria aegeria</name>
    <dbReference type="NCBI Taxonomy" id="348720"/>
    <lineage>
        <taxon>Eukaryota</taxon>
        <taxon>Metazoa</taxon>
        <taxon>Ecdysozoa</taxon>
        <taxon>Arthropoda</taxon>
        <taxon>Hexapoda</taxon>
        <taxon>Insecta</taxon>
        <taxon>Pterygota</taxon>
        <taxon>Neoptera</taxon>
        <taxon>Endopterygota</taxon>
        <taxon>Lepidoptera</taxon>
        <taxon>Glossata</taxon>
        <taxon>Ditrysia</taxon>
        <taxon>Papilionoidea</taxon>
        <taxon>Nymphalidae</taxon>
        <taxon>Satyrinae</taxon>
        <taxon>Satyrini</taxon>
        <taxon>Parargina</taxon>
        <taxon>Pararge</taxon>
    </lineage>
</organism>
<gene>
    <name evidence="1" type="primary">jg22370</name>
    <name evidence="1" type="ORF">PAEG_LOCUS7182</name>
</gene>
<dbReference type="EMBL" id="CAKXAJ010021395">
    <property type="protein sequence ID" value="CAH2226478.1"/>
    <property type="molecule type" value="Genomic_DNA"/>
</dbReference>
<comment type="caution">
    <text evidence="1">The sequence shown here is derived from an EMBL/GenBank/DDBJ whole genome shotgun (WGS) entry which is preliminary data.</text>
</comment>
<keyword evidence="2" id="KW-1185">Reference proteome</keyword>
<protein>
    <submittedName>
        <fullName evidence="1">Jg22370 protein</fullName>
    </submittedName>
</protein>
<reference evidence="1" key="1">
    <citation type="submission" date="2022-03" db="EMBL/GenBank/DDBJ databases">
        <authorList>
            <person name="Lindestad O."/>
        </authorList>
    </citation>
    <scope>NUCLEOTIDE SEQUENCE</scope>
</reference>